<dbReference type="Pfam" id="PF13359">
    <property type="entry name" value="DDE_Tnp_4"/>
    <property type="match status" value="1"/>
</dbReference>
<evidence type="ECO:0000313" key="5">
    <source>
        <dbReference type="Proteomes" id="UP000801492"/>
    </source>
</evidence>
<dbReference type="EMBL" id="VTPC01000444">
    <property type="protein sequence ID" value="KAF2905764.1"/>
    <property type="molecule type" value="Genomic_DNA"/>
</dbReference>
<dbReference type="AlphaFoldDB" id="A0A8K0DKG9"/>
<organism evidence="4 5">
    <name type="scientific">Ignelater luminosus</name>
    <name type="common">Cucubano</name>
    <name type="synonym">Pyrophorus luminosus</name>
    <dbReference type="NCBI Taxonomy" id="2038154"/>
    <lineage>
        <taxon>Eukaryota</taxon>
        <taxon>Metazoa</taxon>
        <taxon>Ecdysozoa</taxon>
        <taxon>Arthropoda</taxon>
        <taxon>Hexapoda</taxon>
        <taxon>Insecta</taxon>
        <taxon>Pterygota</taxon>
        <taxon>Neoptera</taxon>
        <taxon>Endopterygota</taxon>
        <taxon>Coleoptera</taxon>
        <taxon>Polyphaga</taxon>
        <taxon>Elateriformia</taxon>
        <taxon>Elateroidea</taxon>
        <taxon>Elateridae</taxon>
        <taxon>Agrypninae</taxon>
        <taxon>Pyrophorini</taxon>
        <taxon>Ignelater</taxon>
    </lineage>
</organism>
<comment type="caution">
    <text evidence="4">The sequence shown here is derived from an EMBL/GenBank/DDBJ whole genome shotgun (WGS) entry which is preliminary data.</text>
</comment>
<reference evidence="4" key="1">
    <citation type="submission" date="2019-08" db="EMBL/GenBank/DDBJ databases">
        <title>The genome of the North American firefly Photinus pyralis.</title>
        <authorList>
            <consortium name="Photinus pyralis genome working group"/>
            <person name="Fallon T.R."/>
            <person name="Sander Lower S.E."/>
            <person name="Weng J.-K."/>
        </authorList>
    </citation>
    <scope>NUCLEOTIDE SEQUENCE</scope>
    <source>
        <strain evidence="4">TRF0915ILg1</strain>
        <tissue evidence="4">Whole body</tissue>
    </source>
</reference>
<keyword evidence="2" id="KW-0479">Metal-binding</keyword>
<evidence type="ECO:0000256" key="2">
    <source>
        <dbReference type="ARBA" id="ARBA00022723"/>
    </source>
</evidence>
<name>A0A8K0DKG9_IGNLU</name>
<dbReference type="GO" id="GO:0046872">
    <property type="term" value="F:metal ion binding"/>
    <property type="evidence" value="ECO:0007669"/>
    <property type="project" value="UniProtKB-KW"/>
</dbReference>
<gene>
    <name evidence="4" type="ORF">ILUMI_00413</name>
</gene>
<proteinExistence type="predicted"/>
<evidence type="ECO:0000256" key="1">
    <source>
        <dbReference type="ARBA" id="ARBA00001968"/>
    </source>
</evidence>
<dbReference type="PANTHER" id="PTHR34615:SF1">
    <property type="entry name" value="PX DOMAIN-CONTAINING PROTEIN"/>
    <property type="match status" value="1"/>
</dbReference>
<comment type="cofactor">
    <cofactor evidence="1">
        <name>a divalent metal cation</name>
        <dbReference type="ChEBI" id="CHEBI:60240"/>
    </cofactor>
</comment>
<feature type="domain" description="DDE Tnp4" evidence="3">
    <location>
        <begin position="147"/>
        <end position="225"/>
    </location>
</feature>
<evidence type="ECO:0000259" key="3">
    <source>
        <dbReference type="Pfam" id="PF13359"/>
    </source>
</evidence>
<accession>A0A8K0DKG9</accession>
<dbReference type="OrthoDB" id="5978526at2759"/>
<protein>
    <recommendedName>
        <fullName evidence="3">DDE Tnp4 domain-containing protein</fullName>
    </recommendedName>
</protein>
<dbReference type="PANTHER" id="PTHR34615">
    <property type="entry name" value="PX DOMAIN-CONTAINING PROTEIN"/>
    <property type="match status" value="1"/>
</dbReference>
<dbReference type="InterPro" id="IPR027806">
    <property type="entry name" value="HARBI1_dom"/>
</dbReference>
<evidence type="ECO:0000313" key="4">
    <source>
        <dbReference type="EMBL" id="KAF2905764.1"/>
    </source>
</evidence>
<dbReference type="Proteomes" id="UP000801492">
    <property type="component" value="Unassembled WGS sequence"/>
</dbReference>
<sequence>MPRPLYTRLCDASGIPPHIQTDTRCSTTGVEGLCILLRRLGYPNRLSYLEPLFGLSAEYISIIANAVMNIIVENKTHLLTNLNNLNWLNRNIMRYYADAVVEKEAPLQNCWAFIDGTARGICRPTHQQQEYFSGHKRHHYDEQYVLLYGDPAYPLTDLLLCPYAGRNLTEQQQNFNRSMSTVRKSVEWGFGKVISEFAFLDYKKNQKLLLQDIGNMYRTAVILTNCHTCLYGSQSNQYFNIEPSTLEEYLGV</sequence>
<keyword evidence="5" id="KW-1185">Reference proteome</keyword>